<dbReference type="PROSITE" id="PS01031">
    <property type="entry name" value="SHSP"/>
    <property type="match status" value="1"/>
</dbReference>
<dbReference type="GO" id="GO:0034605">
    <property type="term" value="P:cellular response to heat"/>
    <property type="evidence" value="ECO:0007669"/>
    <property type="project" value="TreeGrafter"/>
</dbReference>
<dbReference type="PANTHER" id="PTHR43670">
    <property type="entry name" value="HEAT SHOCK PROTEIN 26"/>
    <property type="match status" value="1"/>
</dbReference>
<sequence>MAYYQRREVFGERTRSHNAMVEEIVPSSAWTEDSEGHYLLLDLPGFNKEEVKFQIGNSGNITISGERLVKDNKFIVFEQTFKIPENSDTDEITGKFEDGMLHVTVPKQPTNKHEEEARSPNTDGVDQEENVEAKKVEKHNKEGQVDHDQNEQVKEQKAKEDDHYHKDGFPKEVGERSQEGNELLALAMEMLKKHKGIVSIVVLAFSFGFFVARLF</sequence>
<keyword evidence="7" id="KW-0812">Transmembrane</keyword>
<feature type="compositionally biased region" description="Basic and acidic residues" evidence="6">
    <location>
        <begin position="131"/>
        <end position="176"/>
    </location>
</feature>
<dbReference type="Gene3D" id="2.60.40.790">
    <property type="match status" value="1"/>
</dbReference>
<reference evidence="9 10" key="1">
    <citation type="journal article" date="2020" name="Nat. Commun.">
        <title>Genome of Tripterygium wilfordii and identification of cytochrome P450 involved in triptolide biosynthesis.</title>
        <authorList>
            <person name="Tu L."/>
            <person name="Su P."/>
            <person name="Zhang Z."/>
            <person name="Gao L."/>
            <person name="Wang J."/>
            <person name="Hu T."/>
            <person name="Zhou J."/>
            <person name="Zhang Y."/>
            <person name="Zhao Y."/>
            <person name="Liu Y."/>
            <person name="Song Y."/>
            <person name="Tong Y."/>
            <person name="Lu Y."/>
            <person name="Yang J."/>
            <person name="Xu C."/>
            <person name="Jia M."/>
            <person name="Peters R.J."/>
            <person name="Huang L."/>
            <person name="Gao W."/>
        </authorList>
    </citation>
    <scope>NUCLEOTIDE SEQUENCE [LARGE SCALE GENOMIC DNA]</scope>
    <source>
        <strain evidence="10">cv. XIE 37</strain>
        <tissue evidence="9">Leaf</tissue>
    </source>
</reference>
<protein>
    <recommendedName>
        <fullName evidence="8">SHSP domain-containing protein</fullName>
    </recommendedName>
</protein>
<keyword evidence="3" id="KW-0611">Plant defense</keyword>
<dbReference type="InterPro" id="IPR008978">
    <property type="entry name" value="HSP20-like_chaperone"/>
</dbReference>
<evidence type="ECO:0000256" key="4">
    <source>
        <dbReference type="PROSITE-ProRule" id="PRU00285"/>
    </source>
</evidence>
<evidence type="ECO:0000256" key="7">
    <source>
        <dbReference type="SAM" id="Phobius"/>
    </source>
</evidence>
<evidence type="ECO:0000256" key="6">
    <source>
        <dbReference type="SAM" id="MobiDB-lite"/>
    </source>
</evidence>
<dbReference type="OrthoDB" id="1431247at2759"/>
<dbReference type="GO" id="GO:0005886">
    <property type="term" value="C:plasma membrane"/>
    <property type="evidence" value="ECO:0007669"/>
    <property type="project" value="UniProtKB-SubCell"/>
</dbReference>
<dbReference type="InParanoid" id="A0A7J7C7M9"/>
<evidence type="ECO:0000256" key="3">
    <source>
        <dbReference type="ARBA" id="ARBA00022821"/>
    </source>
</evidence>
<comment type="similarity">
    <text evidence="4 5">Belongs to the small heat shock protein (HSP20) family.</text>
</comment>
<comment type="subcellular location">
    <subcellularLocation>
        <location evidence="1">Cell membrane</location>
        <topology evidence="1">Single-pass membrane protein</topology>
    </subcellularLocation>
</comment>
<evidence type="ECO:0000256" key="2">
    <source>
        <dbReference type="ARBA" id="ARBA00022475"/>
    </source>
</evidence>
<organism evidence="9 10">
    <name type="scientific">Tripterygium wilfordii</name>
    <name type="common">Thunder God vine</name>
    <dbReference type="NCBI Taxonomy" id="458696"/>
    <lineage>
        <taxon>Eukaryota</taxon>
        <taxon>Viridiplantae</taxon>
        <taxon>Streptophyta</taxon>
        <taxon>Embryophyta</taxon>
        <taxon>Tracheophyta</taxon>
        <taxon>Spermatophyta</taxon>
        <taxon>Magnoliopsida</taxon>
        <taxon>eudicotyledons</taxon>
        <taxon>Gunneridae</taxon>
        <taxon>Pentapetalae</taxon>
        <taxon>rosids</taxon>
        <taxon>fabids</taxon>
        <taxon>Celastrales</taxon>
        <taxon>Celastraceae</taxon>
        <taxon>Tripterygium</taxon>
    </lineage>
</organism>
<proteinExistence type="inferred from homology"/>
<dbReference type="CDD" id="cd06464">
    <property type="entry name" value="ACD_sHsps-like"/>
    <property type="match status" value="1"/>
</dbReference>
<dbReference type="Pfam" id="PF00011">
    <property type="entry name" value="HSP20"/>
    <property type="match status" value="1"/>
</dbReference>
<feature type="transmembrane region" description="Helical" evidence="7">
    <location>
        <begin position="196"/>
        <end position="214"/>
    </location>
</feature>
<evidence type="ECO:0000256" key="5">
    <source>
        <dbReference type="RuleBase" id="RU003616"/>
    </source>
</evidence>
<dbReference type="PANTHER" id="PTHR43670:SF130">
    <property type="entry name" value="INACTIVE PROTEIN RESTRICTED TEV MOVEMENT 2-LIKE"/>
    <property type="match status" value="1"/>
</dbReference>
<feature type="region of interest" description="Disordered" evidence="6">
    <location>
        <begin position="103"/>
        <end position="176"/>
    </location>
</feature>
<dbReference type="AlphaFoldDB" id="A0A7J7C7M9"/>
<dbReference type="InterPro" id="IPR002068">
    <property type="entry name" value="A-crystallin/Hsp20_dom"/>
</dbReference>
<keyword evidence="10" id="KW-1185">Reference proteome</keyword>
<keyword evidence="7" id="KW-0472">Membrane</keyword>
<keyword evidence="7" id="KW-1133">Transmembrane helix</keyword>
<dbReference type="SUPFAM" id="SSF49764">
    <property type="entry name" value="HSP20-like chaperones"/>
    <property type="match status" value="1"/>
</dbReference>
<dbReference type="GO" id="GO:0006952">
    <property type="term" value="P:defense response"/>
    <property type="evidence" value="ECO:0007669"/>
    <property type="project" value="UniProtKB-KW"/>
</dbReference>
<evidence type="ECO:0000313" key="9">
    <source>
        <dbReference type="EMBL" id="KAF5730139.1"/>
    </source>
</evidence>
<dbReference type="Proteomes" id="UP000593562">
    <property type="component" value="Unassembled WGS sequence"/>
</dbReference>
<gene>
    <name evidence="9" type="ORF">HS088_TW20G00509</name>
</gene>
<accession>A0A7J7C7M9</accession>
<evidence type="ECO:0000259" key="8">
    <source>
        <dbReference type="PROSITE" id="PS01031"/>
    </source>
</evidence>
<feature type="domain" description="SHSP" evidence="8">
    <location>
        <begin position="19"/>
        <end position="122"/>
    </location>
</feature>
<evidence type="ECO:0000313" key="10">
    <source>
        <dbReference type="Proteomes" id="UP000593562"/>
    </source>
</evidence>
<comment type="caution">
    <text evidence="9">The sequence shown here is derived from an EMBL/GenBank/DDBJ whole genome shotgun (WGS) entry which is preliminary data.</text>
</comment>
<evidence type="ECO:0000256" key="1">
    <source>
        <dbReference type="ARBA" id="ARBA00004162"/>
    </source>
</evidence>
<keyword evidence="2" id="KW-1003">Cell membrane</keyword>
<dbReference type="EMBL" id="JAAARO010000020">
    <property type="protein sequence ID" value="KAF5730139.1"/>
    <property type="molecule type" value="Genomic_DNA"/>
</dbReference>
<name>A0A7J7C7M9_TRIWF</name>